<sequence>MSRLTTYLNNTKDHYELCPKQEDEEAFPYGGQWPRSCTKRLRQLVYQSLVRGRPVKY</sequence>
<evidence type="ECO:0000313" key="1">
    <source>
        <dbReference type="EMBL" id="AUR97334.1"/>
    </source>
</evidence>
<organism evidence="1 2">
    <name type="scientific">Vibrio phage 1.238.A._10N.261.52.F10</name>
    <dbReference type="NCBI Taxonomy" id="1881231"/>
    <lineage>
        <taxon>Viruses</taxon>
        <taxon>Duplodnaviria</taxon>
        <taxon>Heunggongvirae</taxon>
        <taxon>Uroviricota</taxon>
        <taxon>Caudoviricetes</taxon>
        <taxon>Schitoviridae</taxon>
        <taxon>Pariacacavirus</taxon>
        <taxon>Pariacacavirus 1238A</taxon>
    </lineage>
</organism>
<reference evidence="1 2" key="1">
    <citation type="submission" date="2017-11" db="EMBL/GenBank/DDBJ databases">
        <title>A major lineage of nontailed dsDNA viruses as unrecognized killers of marine bacteria.</title>
        <authorList>
            <person name="Kauffman K.M."/>
            <person name="Hussain F.A."/>
            <person name="Yang J."/>
            <person name="Arevalo P."/>
            <person name="Brown J.M."/>
            <person name="Chang W.K."/>
            <person name="VanInsberghe D."/>
            <person name="Elsherbini J."/>
            <person name="Cutler M.B."/>
            <person name="Kelly L."/>
            <person name="Polz M.F."/>
        </authorList>
    </citation>
    <scope>NUCLEOTIDE SEQUENCE [LARGE SCALE GENOMIC DNA]</scope>
</reference>
<keyword evidence="2" id="KW-1185">Reference proteome</keyword>
<accession>A0A2I7RUM2</accession>
<protein>
    <submittedName>
        <fullName evidence="1">Uncharacterized protein</fullName>
    </submittedName>
</protein>
<dbReference type="Proteomes" id="UP000269348">
    <property type="component" value="Segment"/>
</dbReference>
<dbReference type="EMBL" id="MG592603">
    <property type="protein sequence ID" value="AUR97334.1"/>
    <property type="molecule type" value="Genomic_DNA"/>
</dbReference>
<evidence type="ECO:0000313" key="2">
    <source>
        <dbReference type="Proteomes" id="UP000269348"/>
    </source>
</evidence>
<name>A0A2I7RUM2_9CAUD</name>
<gene>
    <name evidence="1" type="ORF">NVP1238A_85</name>
</gene>
<proteinExistence type="predicted"/>